<dbReference type="Proteomes" id="UP001597419">
    <property type="component" value="Unassembled WGS sequence"/>
</dbReference>
<keyword evidence="2" id="KW-1185">Reference proteome</keyword>
<proteinExistence type="predicted"/>
<evidence type="ECO:0000313" key="1">
    <source>
        <dbReference type="EMBL" id="MFD2457829.1"/>
    </source>
</evidence>
<dbReference type="EMBL" id="JBHUKU010000002">
    <property type="protein sequence ID" value="MFD2457829.1"/>
    <property type="molecule type" value="Genomic_DNA"/>
</dbReference>
<evidence type="ECO:0000313" key="2">
    <source>
        <dbReference type="Proteomes" id="UP001597419"/>
    </source>
</evidence>
<reference evidence="2" key="1">
    <citation type="journal article" date="2019" name="Int. J. Syst. Evol. Microbiol.">
        <title>The Global Catalogue of Microorganisms (GCM) 10K type strain sequencing project: providing services to taxonomists for standard genome sequencing and annotation.</title>
        <authorList>
            <consortium name="The Broad Institute Genomics Platform"/>
            <consortium name="The Broad Institute Genome Sequencing Center for Infectious Disease"/>
            <person name="Wu L."/>
            <person name="Ma J."/>
        </authorList>
    </citation>
    <scope>NUCLEOTIDE SEQUENCE [LARGE SCALE GENOMIC DNA]</scope>
    <source>
        <strain evidence="2">CGMCC 4.7643</strain>
    </source>
</reference>
<sequence>MADRKRVMPYPKERILEDAAFSRELAPTRLLALLLPVWQVEVRATVTDGRPYELIERYIERGIAEGALGTKEELAAFLALDEPIVDRALRFLHAVGHVVEREGRLTLTELGRRSQRDDRYYFVKREDRRKLYFDAFASRPLTRSYYDAGAVTLPPADEVMSLVADSGQPPFQMLCNPGGFRREALRELANHTDRERYNLPVRIEQPESLQEDLVYLPLYVVRAVDRRGAVRYLAYSQAGAEADPEFTELCEKTPGIREVLDIADLAVDPERQESQVTEWCRRRGFEQVEPVRLDEGGWQVTLPAEAFGPKRIPHYRIGSFAVLSTCLLRIRCEDKELRERALLERVGSYVTRRSGVTAADLDGRVDRVARQLELTADVPEVRRMAADAGETKLAGRLDELLAGPVE</sequence>
<gene>
    <name evidence="1" type="ORF">ACFSYJ_04430</name>
</gene>
<protein>
    <submittedName>
        <fullName evidence="1">Uncharacterized protein</fullName>
    </submittedName>
</protein>
<dbReference type="RefSeq" id="WP_345389533.1">
    <property type="nucleotide sequence ID" value="NZ_BAABHG010000003.1"/>
</dbReference>
<organism evidence="1 2">
    <name type="scientific">Amycolatopsis samaneae</name>
    <dbReference type="NCBI Taxonomy" id="664691"/>
    <lineage>
        <taxon>Bacteria</taxon>
        <taxon>Bacillati</taxon>
        <taxon>Actinomycetota</taxon>
        <taxon>Actinomycetes</taxon>
        <taxon>Pseudonocardiales</taxon>
        <taxon>Pseudonocardiaceae</taxon>
        <taxon>Amycolatopsis</taxon>
    </lineage>
</organism>
<name>A0ABW5G952_9PSEU</name>
<accession>A0ABW5G952</accession>
<comment type="caution">
    <text evidence="1">The sequence shown here is derived from an EMBL/GenBank/DDBJ whole genome shotgun (WGS) entry which is preliminary data.</text>
</comment>